<feature type="compositionally biased region" description="Polar residues" evidence="1">
    <location>
        <begin position="8"/>
        <end position="37"/>
    </location>
</feature>
<dbReference type="AlphaFoldDB" id="A0A4U7AXV5"/>
<evidence type="ECO:0000313" key="3">
    <source>
        <dbReference type="Proteomes" id="UP000308133"/>
    </source>
</evidence>
<evidence type="ECO:0000256" key="1">
    <source>
        <dbReference type="SAM" id="MobiDB-lite"/>
    </source>
</evidence>
<reference evidence="2 3" key="1">
    <citation type="submission" date="2018-02" db="EMBL/GenBank/DDBJ databases">
        <title>Draft genome sequences of Elsinoe sp., causing black scab on jojoba.</title>
        <authorList>
            <person name="Stodart B."/>
            <person name="Jeffress S."/>
            <person name="Ash G."/>
            <person name="Arun Chinnappa K."/>
        </authorList>
    </citation>
    <scope>NUCLEOTIDE SEQUENCE [LARGE SCALE GENOMIC DNA]</scope>
    <source>
        <strain evidence="2 3">Hillstone_2</strain>
    </source>
</reference>
<dbReference type="Proteomes" id="UP000308133">
    <property type="component" value="Unassembled WGS sequence"/>
</dbReference>
<dbReference type="EMBL" id="PTQR01000057">
    <property type="protein sequence ID" value="TKX23139.1"/>
    <property type="molecule type" value="Genomic_DNA"/>
</dbReference>
<sequence length="289" mass="32771">MADIGTAEASNSEKATTRSSDLTASFPPSQQSHSITSPHLSKSLLSSRMISPAITTSKSAGGVGFLDLPPEIRNMVYKYLRPEQDYYLFHLGKRKQRVFWRLSLRSTPWVTVPSDESPSLFLLAKTSRTIYVEALPVWYQSFAYTIDGRNKTGAHLRKLHTLPKCVCLHNVKSLNLLLPVDDLLADTLNKLFEVFKWGDKIHSLGITFFFRVYPKPRWTKTPYRGPTPREQRLLDIANGQVLPLWKNIKYRSPIPITHSSGGLSLAAKAFKKIIEDAEEKRQQIMGIKE</sequence>
<accession>A0A4U7AXV5</accession>
<protein>
    <recommendedName>
        <fullName evidence="4">F-box domain-containing protein</fullName>
    </recommendedName>
</protein>
<gene>
    <name evidence="2" type="ORF">C1H76_4687</name>
</gene>
<evidence type="ECO:0008006" key="4">
    <source>
        <dbReference type="Google" id="ProtNLM"/>
    </source>
</evidence>
<comment type="caution">
    <text evidence="2">The sequence shown here is derived from an EMBL/GenBank/DDBJ whole genome shotgun (WGS) entry which is preliminary data.</text>
</comment>
<organism evidence="2 3">
    <name type="scientific">Elsinoe australis</name>
    <dbReference type="NCBI Taxonomy" id="40998"/>
    <lineage>
        <taxon>Eukaryota</taxon>
        <taxon>Fungi</taxon>
        <taxon>Dikarya</taxon>
        <taxon>Ascomycota</taxon>
        <taxon>Pezizomycotina</taxon>
        <taxon>Dothideomycetes</taxon>
        <taxon>Dothideomycetidae</taxon>
        <taxon>Myriangiales</taxon>
        <taxon>Elsinoaceae</taxon>
        <taxon>Elsinoe</taxon>
    </lineage>
</organism>
<proteinExistence type="predicted"/>
<feature type="region of interest" description="Disordered" evidence="1">
    <location>
        <begin position="1"/>
        <end position="37"/>
    </location>
</feature>
<name>A0A4U7AXV5_9PEZI</name>
<evidence type="ECO:0000313" key="2">
    <source>
        <dbReference type="EMBL" id="TKX23139.1"/>
    </source>
</evidence>